<evidence type="ECO:0000256" key="3">
    <source>
        <dbReference type="ARBA" id="ARBA00022723"/>
    </source>
</evidence>
<dbReference type="InterPro" id="IPR002328">
    <property type="entry name" value="ADH_Zn_CS"/>
</dbReference>
<evidence type="ECO:0000256" key="4">
    <source>
        <dbReference type="ARBA" id="ARBA00022833"/>
    </source>
</evidence>
<keyword evidence="9" id="KW-1185">Reference proteome</keyword>
<dbReference type="SMART" id="SM00829">
    <property type="entry name" value="PKS_ER"/>
    <property type="match status" value="1"/>
</dbReference>
<dbReference type="Proteomes" id="UP000398389">
    <property type="component" value="Unassembled WGS sequence"/>
</dbReference>
<evidence type="ECO:0000313" key="8">
    <source>
        <dbReference type="EMBL" id="VVT47329.1"/>
    </source>
</evidence>
<dbReference type="GO" id="GO:0004022">
    <property type="term" value="F:alcohol dehydrogenase (NAD+) activity"/>
    <property type="evidence" value="ECO:0007669"/>
    <property type="project" value="TreeGrafter"/>
</dbReference>
<keyword evidence="5" id="KW-0560">Oxidoreductase</keyword>
<dbReference type="CDD" id="cd08254">
    <property type="entry name" value="hydroxyacyl_CoA_DH"/>
    <property type="match status" value="1"/>
</dbReference>
<dbReference type="AlphaFoldDB" id="A0A5E8B6U5"/>
<dbReference type="Pfam" id="PF08240">
    <property type="entry name" value="ADH_N"/>
    <property type="match status" value="1"/>
</dbReference>
<evidence type="ECO:0000256" key="1">
    <source>
        <dbReference type="ARBA" id="ARBA00001947"/>
    </source>
</evidence>
<dbReference type="GO" id="GO:0005737">
    <property type="term" value="C:cytoplasm"/>
    <property type="evidence" value="ECO:0007669"/>
    <property type="project" value="TreeGrafter"/>
</dbReference>
<dbReference type="InterPro" id="IPR011032">
    <property type="entry name" value="GroES-like_sf"/>
</dbReference>
<dbReference type="OrthoDB" id="1879366at2759"/>
<dbReference type="EMBL" id="CABVLU010000001">
    <property type="protein sequence ID" value="VVT47329.1"/>
    <property type="molecule type" value="Genomic_DNA"/>
</dbReference>
<dbReference type="SUPFAM" id="SSF50129">
    <property type="entry name" value="GroES-like"/>
    <property type="match status" value="1"/>
</dbReference>
<dbReference type="RefSeq" id="XP_031852269.1">
    <property type="nucleotide sequence ID" value="XM_031996378.1"/>
</dbReference>
<evidence type="ECO:0000256" key="6">
    <source>
        <dbReference type="RuleBase" id="RU361277"/>
    </source>
</evidence>
<gene>
    <name evidence="8" type="ORF">SAPINGB_P001657</name>
</gene>
<organism evidence="8 9">
    <name type="scientific">Magnusiomyces paraingens</name>
    <dbReference type="NCBI Taxonomy" id="2606893"/>
    <lineage>
        <taxon>Eukaryota</taxon>
        <taxon>Fungi</taxon>
        <taxon>Dikarya</taxon>
        <taxon>Ascomycota</taxon>
        <taxon>Saccharomycotina</taxon>
        <taxon>Dipodascomycetes</taxon>
        <taxon>Dipodascales</taxon>
        <taxon>Dipodascaceae</taxon>
        <taxon>Magnusiomyces</taxon>
    </lineage>
</organism>
<evidence type="ECO:0000313" key="9">
    <source>
        <dbReference type="Proteomes" id="UP000398389"/>
    </source>
</evidence>
<dbReference type="InterPro" id="IPR013149">
    <property type="entry name" value="ADH-like_C"/>
</dbReference>
<evidence type="ECO:0000256" key="5">
    <source>
        <dbReference type="ARBA" id="ARBA00023002"/>
    </source>
</evidence>
<dbReference type="PROSITE" id="PS00059">
    <property type="entry name" value="ADH_ZINC"/>
    <property type="match status" value="1"/>
</dbReference>
<sequence>MLSKTFRLSSSASLLRSSISASTRLNLSKSSQRLFYPSFISHAKMSTDTVVPPLQTAFIYHPGQFELEQKEIPVPTPEPGNVLLKIVAAGVCHSDLHVLAGSLPYPDGLILGHEVVGTIVGYGDGVNKELYPAGTLFAAHGPNPCGICKPCRTGADNLCVQPTRSHLGLGSPGGYEQYTQINPRNLTAVPEGISPAVAAVSTDAVLTPYHALKRAKINGLTKLLIIGLGGLGINGVQVAKAFGAHVTAVDLKDSSRDLAKSFGADVVYDKLPEEPLEVDVVADFVGIQSTFELAQKHVKPAGLIMPIGLGATHLTFDLGAFAFKEFEILGNFWGTSQDQVEVFELVKKGLVTPQIETTSYLNVNTVLKNLHDGHIKSRMVLVHDS</sequence>
<name>A0A5E8B6U5_9ASCO</name>
<dbReference type="Gene3D" id="3.90.180.10">
    <property type="entry name" value="Medium-chain alcohol dehydrogenases, catalytic domain"/>
    <property type="match status" value="1"/>
</dbReference>
<dbReference type="Gene3D" id="3.40.50.720">
    <property type="entry name" value="NAD(P)-binding Rossmann-like Domain"/>
    <property type="match status" value="1"/>
</dbReference>
<comment type="similarity">
    <text evidence="2 6">Belongs to the zinc-containing alcohol dehydrogenase family.</text>
</comment>
<feature type="domain" description="Enoyl reductase (ER)" evidence="7">
    <location>
        <begin position="63"/>
        <end position="381"/>
    </location>
</feature>
<evidence type="ECO:0000259" key="7">
    <source>
        <dbReference type="SMART" id="SM00829"/>
    </source>
</evidence>
<dbReference type="InterPro" id="IPR020843">
    <property type="entry name" value="ER"/>
</dbReference>
<proteinExistence type="inferred from homology"/>
<dbReference type="GeneID" id="43580478"/>
<keyword evidence="3 6" id="KW-0479">Metal-binding</keyword>
<dbReference type="SUPFAM" id="SSF51735">
    <property type="entry name" value="NAD(P)-binding Rossmann-fold domains"/>
    <property type="match status" value="1"/>
</dbReference>
<dbReference type="PANTHER" id="PTHR42940:SF8">
    <property type="entry name" value="VACUOLAR PROTEIN SORTING-ASSOCIATED PROTEIN 11"/>
    <property type="match status" value="1"/>
</dbReference>
<dbReference type="GO" id="GO:0008270">
    <property type="term" value="F:zinc ion binding"/>
    <property type="evidence" value="ECO:0007669"/>
    <property type="project" value="InterPro"/>
</dbReference>
<dbReference type="InterPro" id="IPR036291">
    <property type="entry name" value="NAD(P)-bd_dom_sf"/>
</dbReference>
<dbReference type="InterPro" id="IPR013154">
    <property type="entry name" value="ADH-like_N"/>
</dbReference>
<keyword evidence="4 6" id="KW-0862">Zinc</keyword>
<dbReference type="Pfam" id="PF00107">
    <property type="entry name" value="ADH_zinc_N"/>
    <property type="match status" value="1"/>
</dbReference>
<reference evidence="8 9" key="1">
    <citation type="submission" date="2019-09" db="EMBL/GenBank/DDBJ databases">
        <authorList>
            <person name="Brejova B."/>
        </authorList>
    </citation>
    <scope>NUCLEOTIDE SEQUENCE [LARGE SCALE GENOMIC DNA]</scope>
</reference>
<protein>
    <recommendedName>
        <fullName evidence="7">Enoyl reductase (ER) domain-containing protein</fullName>
    </recommendedName>
</protein>
<comment type="cofactor">
    <cofactor evidence="1 6">
        <name>Zn(2+)</name>
        <dbReference type="ChEBI" id="CHEBI:29105"/>
    </cofactor>
</comment>
<dbReference type="PANTHER" id="PTHR42940">
    <property type="entry name" value="ALCOHOL DEHYDROGENASE 1-RELATED"/>
    <property type="match status" value="1"/>
</dbReference>
<evidence type="ECO:0000256" key="2">
    <source>
        <dbReference type="ARBA" id="ARBA00008072"/>
    </source>
</evidence>
<accession>A0A5E8B6U5</accession>